<dbReference type="Pfam" id="PF00450">
    <property type="entry name" value="Peptidase_S10"/>
    <property type="match status" value="1"/>
</dbReference>
<keyword evidence="3" id="KW-0645">Protease</keyword>
<gene>
    <name evidence="7" type="ORF">B0H17DRAFT_1163396</name>
</gene>
<dbReference type="Gene3D" id="3.40.50.1820">
    <property type="entry name" value="alpha/beta hydrolase"/>
    <property type="match status" value="1"/>
</dbReference>
<evidence type="ECO:0000313" key="8">
    <source>
        <dbReference type="Proteomes" id="UP001221757"/>
    </source>
</evidence>
<reference evidence="7" key="1">
    <citation type="submission" date="2023-03" db="EMBL/GenBank/DDBJ databases">
        <title>Massive genome expansion in bonnet fungi (Mycena s.s.) driven by repeated elements and novel gene families across ecological guilds.</title>
        <authorList>
            <consortium name="Lawrence Berkeley National Laboratory"/>
            <person name="Harder C.B."/>
            <person name="Miyauchi S."/>
            <person name="Viragh M."/>
            <person name="Kuo A."/>
            <person name="Thoen E."/>
            <person name="Andreopoulos B."/>
            <person name="Lu D."/>
            <person name="Skrede I."/>
            <person name="Drula E."/>
            <person name="Henrissat B."/>
            <person name="Morin E."/>
            <person name="Kohler A."/>
            <person name="Barry K."/>
            <person name="LaButti K."/>
            <person name="Morin E."/>
            <person name="Salamov A."/>
            <person name="Lipzen A."/>
            <person name="Mereny Z."/>
            <person name="Hegedus B."/>
            <person name="Baldrian P."/>
            <person name="Stursova M."/>
            <person name="Weitz H."/>
            <person name="Taylor A."/>
            <person name="Grigoriev I.V."/>
            <person name="Nagy L.G."/>
            <person name="Martin F."/>
            <person name="Kauserud H."/>
        </authorList>
    </citation>
    <scope>NUCLEOTIDE SEQUENCE</scope>
    <source>
        <strain evidence="7">CBHHK067</strain>
    </source>
</reference>
<dbReference type="Gene3D" id="1.10.287.410">
    <property type="match status" value="1"/>
</dbReference>
<dbReference type="AlphaFoldDB" id="A0AAD7G3K8"/>
<dbReference type="Proteomes" id="UP001221757">
    <property type="component" value="Unassembled WGS sequence"/>
</dbReference>
<keyword evidence="8" id="KW-1185">Reference proteome</keyword>
<evidence type="ECO:0000256" key="4">
    <source>
        <dbReference type="ARBA" id="ARBA00022801"/>
    </source>
</evidence>
<dbReference type="PANTHER" id="PTHR11802">
    <property type="entry name" value="SERINE PROTEASE FAMILY S10 SERINE CARBOXYPEPTIDASE"/>
    <property type="match status" value="1"/>
</dbReference>
<keyword evidence="6" id="KW-0732">Signal</keyword>
<keyword evidence="4" id="KW-0378">Hydrolase</keyword>
<evidence type="ECO:0000313" key="7">
    <source>
        <dbReference type="EMBL" id="KAJ7655888.1"/>
    </source>
</evidence>
<sequence>MRLTWLFSLVTISPVLAATGAGHWIPPVRAGLIGGVNSLNSKPGTAETLQKIDTTLGALRGVVENSGICETTPNVFQASGYGDLAANKSIFFWYFAARNNPATAPFALWLNGGPGASSMIGLFQELGPCRITNDSSSVTRNPYSWNTNVNMLFIDQPVGVGFSHGTETVATTPAAAVDVWHFLQIFFKDSRFSRLAAKEFAIWTESHGGHYGPVFAKYFLAQNAAISAGTVNGHHINLKTLAIGDGQTVTASNPYHPLVSSDVIAQANVSWNNPVTGCKARITACNTHGSDSVCADAQDFCINNILGPLGGSVDFDYVLSDADAPAYPADITDYLESIRMQIGAEVPWNGANLDVNERFQTTGDPMRTSLPELEFVIDSGVRVLIYVGDADYLLNFMGIEGMIASLNTKFSAEFNEQVFRPYTVNGLLGGQFKTAGTFGSDELITRQNGTLEVGQAALQFFEQTMANQSLSAT</sequence>
<feature type="signal peptide" evidence="6">
    <location>
        <begin position="1"/>
        <end position="17"/>
    </location>
</feature>
<dbReference type="InterPro" id="IPR001563">
    <property type="entry name" value="Peptidase_S10"/>
</dbReference>
<accession>A0AAD7G3K8</accession>
<keyword evidence="5" id="KW-0325">Glycoprotein</keyword>
<keyword evidence="2 7" id="KW-0121">Carboxypeptidase</keyword>
<comment type="caution">
    <text evidence="7">The sequence shown here is derived from an EMBL/GenBank/DDBJ whole genome shotgun (WGS) entry which is preliminary data.</text>
</comment>
<organism evidence="7 8">
    <name type="scientific">Mycena rosella</name>
    <name type="common">Pink bonnet</name>
    <name type="synonym">Agaricus rosellus</name>
    <dbReference type="NCBI Taxonomy" id="1033263"/>
    <lineage>
        <taxon>Eukaryota</taxon>
        <taxon>Fungi</taxon>
        <taxon>Dikarya</taxon>
        <taxon>Basidiomycota</taxon>
        <taxon>Agaricomycotina</taxon>
        <taxon>Agaricomycetes</taxon>
        <taxon>Agaricomycetidae</taxon>
        <taxon>Agaricales</taxon>
        <taxon>Marasmiineae</taxon>
        <taxon>Mycenaceae</taxon>
        <taxon>Mycena</taxon>
    </lineage>
</organism>
<comment type="similarity">
    <text evidence="1">Belongs to the peptidase S10 family.</text>
</comment>
<name>A0AAD7G3K8_MYCRO</name>
<dbReference type="EMBL" id="JARKIE010000306">
    <property type="protein sequence ID" value="KAJ7655888.1"/>
    <property type="molecule type" value="Genomic_DNA"/>
</dbReference>
<dbReference type="SUPFAM" id="SSF53474">
    <property type="entry name" value="alpha/beta-Hydrolases"/>
    <property type="match status" value="1"/>
</dbReference>
<dbReference type="PANTHER" id="PTHR11802:SF64">
    <property type="entry name" value="CARBOXYPEPTIDASE"/>
    <property type="match status" value="1"/>
</dbReference>
<dbReference type="GO" id="GO:0000324">
    <property type="term" value="C:fungal-type vacuole"/>
    <property type="evidence" value="ECO:0007669"/>
    <property type="project" value="TreeGrafter"/>
</dbReference>
<feature type="chain" id="PRO_5042223403" evidence="6">
    <location>
        <begin position="18"/>
        <end position="473"/>
    </location>
</feature>
<protein>
    <submittedName>
        <fullName evidence="7">Serine carboxypeptidase</fullName>
    </submittedName>
</protein>
<evidence type="ECO:0000256" key="6">
    <source>
        <dbReference type="SAM" id="SignalP"/>
    </source>
</evidence>
<proteinExistence type="inferred from homology"/>
<evidence type="ECO:0000256" key="3">
    <source>
        <dbReference type="ARBA" id="ARBA00022670"/>
    </source>
</evidence>
<dbReference type="PRINTS" id="PR00724">
    <property type="entry name" value="CRBOXYPTASEC"/>
</dbReference>
<evidence type="ECO:0000256" key="1">
    <source>
        <dbReference type="ARBA" id="ARBA00009431"/>
    </source>
</evidence>
<dbReference type="InterPro" id="IPR029058">
    <property type="entry name" value="AB_hydrolase_fold"/>
</dbReference>
<dbReference type="GO" id="GO:0004185">
    <property type="term" value="F:serine-type carboxypeptidase activity"/>
    <property type="evidence" value="ECO:0007669"/>
    <property type="project" value="InterPro"/>
</dbReference>
<dbReference type="GO" id="GO:0006508">
    <property type="term" value="P:proteolysis"/>
    <property type="evidence" value="ECO:0007669"/>
    <property type="project" value="UniProtKB-KW"/>
</dbReference>
<evidence type="ECO:0000256" key="2">
    <source>
        <dbReference type="ARBA" id="ARBA00022645"/>
    </source>
</evidence>
<evidence type="ECO:0000256" key="5">
    <source>
        <dbReference type="ARBA" id="ARBA00023180"/>
    </source>
</evidence>